<name>A0A845HXR0_9BURK</name>
<dbReference type="EMBL" id="WWCL01000002">
    <property type="protein sequence ID" value="MYN45793.1"/>
    <property type="molecule type" value="Genomic_DNA"/>
</dbReference>
<evidence type="ECO:0000313" key="2">
    <source>
        <dbReference type="Proteomes" id="UP000444316"/>
    </source>
</evidence>
<comment type="caution">
    <text evidence="1">The sequence shown here is derived from an EMBL/GenBank/DDBJ whole genome shotgun (WGS) entry which is preliminary data.</text>
</comment>
<accession>A0A845HXR0</accession>
<protein>
    <submittedName>
        <fullName evidence="1">Uncharacterized protein</fullName>
    </submittedName>
</protein>
<organism evidence="1 2">
    <name type="scientific">Duganella fentianensis</name>
    <dbReference type="NCBI Taxonomy" id="2692177"/>
    <lineage>
        <taxon>Bacteria</taxon>
        <taxon>Pseudomonadati</taxon>
        <taxon>Pseudomonadota</taxon>
        <taxon>Betaproteobacteria</taxon>
        <taxon>Burkholderiales</taxon>
        <taxon>Oxalobacteraceae</taxon>
        <taxon>Telluria group</taxon>
        <taxon>Duganella</taxon>
    </lineage>
</organism>
<reference evidence="1" key="1">
    <citation type="submission" date="2019-12" db="EMBL/GenBank/DDBJ databases">
        <title>Novel species isolated from a subtropical stream in China.</title>
        <authorList>
            <person name="Lu H."/>
        </authorList>
    </citation>
    <scope>NUCLEOTIDE SEQUENCE [LARGE SCALE GENOMIC DNA]</scope>
    <source>
        <strain evidence="1">FT93W</strain>
    </source>
</reference>
<dbReference type="RefSeq" id="WP_161035343.1">
    <property type="nucleotide sequence ID" value="NZ_WWCL01000002.1"/>
</dbReference>
<evidence type="ECO:0000313" key="1">
    <source>
        <dbReference type="EMBL" id="MYN45793.1"/>
    </source>
</evidence>
<dbReference type="AlphaFoldDB" id="A0A845HXR0"/>
<proteinExistence type="predicted"/>
<sequence>MQYDIQLAVGESKRYEVVGTFFRFKSLTGSVTVTTSKGPVFDLTAGQGVRGLNFTALTIKNTSGAANSGVLLAGDFEFVDSSVVGAVSVLGTANTNATAVEKSARVIANNDCYSGGVGILATGGNFCNVGISNPAGSGKNVIVESVRLISASGGLTVRGYLNTFNSAFKSVAPCTKKTGSSSPNTRLYGEQSTTADSAVAALNGVVYESPLGVAYTEKVIAPDKPYVLLPGYALTFTSVSVANAQMWAHFDFREE</sequence>
<dbReference type="Proteomes" id="UP000444316">
    <property type="component" value="Unassembled WGS sequence"/>
</dbReference>
<keyword evidence="2" id="KW-1185">Reference proteome</keyword>
<gene>
    <name evidence="1" type="ORF">GTP23_12120</name>
</gene>